<feature type="domain" description="C-type lectin" evidence="23">
    <location>
        <begin position="55"/>
        <end position="179"/>
    </location>
</feature>
<keyword evidence="2" id="KW-0217">Developmental protein</keyword>
<feature type="domain" description="EGF-like" evidence="22">
    <location>
        <begin position="2089"/>
        <end position="2127"/>
    </location>
</feature>
<evidence type="ECO:0007829" key="29">
    <source>
        <dbReference type="PeptideAtlas" id="Q20531"/>
    </source>
</evidence>
<evidence type="ECO:0000256" key="18">
    <source>
        <dbReference type="SAM" id="Phobius"/>
    </source>
</evidence>
<dbReference type="FunCoup" id="Q20531">
    <property type="interactions" value="11"/>
</dbReference>
<dbReference type="SMR" id="Q20531"/>
<feature type="region of interest" description="Disordered" evidence="17">
    <location>
        <begin position="3462"/>
        <end position="3483"/>
    </location>
</feature>
<keyword evidence="8" id="KW-0914">Notch signaling pathway</keyword>
<feature type="disulfide bond" evidence="14">
    <location>
        <begin position="2348"/>
        <end position="2357"/>
    </location>
</feature>
<dbReference type="PROSITE" id="PS50068">
    <property type="entry name" value="LDLRA_2"/>
    <property type="match status" value="1"/>
</dbReference>
<feature type="disulfide bond" evidence="15">
    <location>
        <begin position="183"/>
        <end position="195"/>
    </location>
</feature>
<feature type="disulfide bond" evidence="14">
    <location>
        <begin position="2232"/>
        <end position="2241"/>
    </location>
</feature>
<dbReference type="Gene3D" id="2.60.120.260">
    <property type="entry name" value="Galactose-binding domain-like"/>
    <property type="match status" value="1"/>
</dbReference>
<feature type="domain" description="EGF-like" evidence="22">
    <location>
        <begin position="2474"/>
        <end position="2509"/>
    </location>
</feature>
<evidence type="ECO:0000259" key="22">
    <source>
        <dbReference type="PROSITE" id="PS50026"/>
    </source>
</evidence>
<feature type="disulfide bond" evidence="16">
    <location>
        <begin position="719"/>
        <end position="746"/>
    </location>
</feature>
<dbReference type="FunFam" id="2.10.25.10:FF:000146">
    <property type="entry name" value="Putative neurogenic locus notch"/>
    <property type="match status" value="1"/>
</dbReference>
<dbReference type="SMART" id="SM00032">
    <property type="entry name" value="CCP"/>
    <property type="match status" value="10"/>
</dbReference>
<dbReference type="InterPro" id="IPR000859">
    <property type="entry name" value="CUB_dom"/>
</dbReference>
<dbReference type="Pfam" id="PF02494">
    <property type="entry name" value="HYR"/>
    <property type="match status" value="3"/>
</dbReference>
<protein>
    <submittedName>
        <fullName evidence="26">C-type LECtin</fullName>
    </submittedName>
</protein>
<dbReference type="Pfam" id="PF07645">
    <property type="entry name" value="EGF_CA"/>
    <property type="match status" value="2"/>
</dbReference>
<feature type="domain" description="Sushi" evidence="25">
    <location>
        <begin position="749"/>
        <end position="806"/>
    </location>
</feature>
<feature type="disulfide bond" evidence="14">
    <location>
        <begin position="2039"/>
        <end position="2048"/>
    </location>
</feature>
<feature type="disulfide bond" evidence="16">
    <location>
        <begin position="1065"/>
        <end position="1092"/>
    </location>
</feature>
<feature type="domain" description="Sushi" evidence="25">
    <location>
        <begin position="688"/>
        <end position="748"/>
    </location>
</feature>
<evidence type="ECO:0000256" key="19">
    <source>
        <dbReference type="SAM" id="SignalP"/>
    </source>
</evidence>
<feature type="disulfide bond" evidence="13">
    <location>
        <begin position="451"/>
        <end position="478"/>
    </location>
</feature>
<dbReference type="PROSITE" id="PS00010">
    <property type="entry name" value="ASX_HYDROXYL"/>
    <property type="match status" value="6"/>
</dbReference>
<feature type="domain" description="EGF-like" evidence="22">
    <location>
        <begin position="2320"/>
        <end position="2358"/>
    </location>
</feature>
<dbReference type="FunFam" id="2.10.50.10:FF:000018">
    <property type="entry name" value="Sushi, von Willebrand factor type A, EGF and pentraxin domain-containing 1"/>
    <property type="match status" value="1"/>
</dbReference>
<keyword evidence="7" id="KW-0677">Repeat</keyword>
<dbReference type="PROSITE" id="PS50041">
    <property type="entry name" value="C_TYPE_LECTIN_2"/>
    <property type="match status" value="1"/>
</dbReference>
<dbReference type="PROSITE" id="PS50026">
    <property type="entry name" value="EGF_3"/>
    <property type="match status" value="17"/>
</dbReference>
<feature type="domain" description="Sushi" evidence="25">
    <location>
        <begin position="1170"/>
        <end position="1234"/>
    </location>
</feature>
<dbReference type="SMART" id="SM00181">
    <property type="entry name" value="EGF"/>
    <property type="match status" value="18"/>
</dbReference>
<dbReference type="PANTHER" id="PTHR12916:SF4">
    <property type="entry name" value="UNINFLATABLE, ISOFORM C"/>
    <property type="match status" value="1"/>
</dbReference>
<dbReference type="eggNOG" id="KOG4297">
    <property type="taxonomic scope" value="Eukaryota"/>
</dbReference>
<feature type="disulfide bond" evidence="14">
    <location>
        <begin position="2211"/>
        <end position="2221"/>
    </location>
</feature>
<dbReference type="GO" id="GO:0005509">
    <property type="term" value="F:calcium ion binding"/>
    <property type="evidence" value="ECO:0007669"/>
    <property type="project" value="InterPro"/>
</dbReference>
<dbReference type="GO" id="GO:0048732">
    <property type="term" value="P:gland development"/>
    <property type="evidence" value="ECO:0007669"/>
    <property type="project" value="UniProtKB-ARBA"/>
</dbReference>
<dbReference type="InterPro" id="IPR035976">
    <property type="entry name" value="Sushi/SCR/CCP_sf"/>
</dbReference>
<dbReference type="SUPFAM" id="SSF57196">
    <property type="entry name" value="EGF/Laminin"/>
    <property type="match status" value="14"/>
</dbReference>
<dbReference type="FunFam" id="2.10.25.10:FF:000117">
    <property type="entry name" value="Delta-like protein"/>
    <property type="match status" value="1"/>
</dbReference>
<feature type="chain" id="PRO_5004198937" evidence="19">
    <location>
        <begin position="32"/>
        <end position="3514"/>
    </location>
</feature>
<evidence type="ECO:0000256" key="7">
    <source>
        <dbReference type="ARBA" id="ARBA00022737"/>
    </source>
</evidence>
<dbReference type="FunFam" id="2.10.25.10:FF:000649">
    <property type="entry name" value="Uncharacterized protein, isoform A"/>
    <property type="match status" value="1"/>
</dbReference>
<dbReference type="InterPro" id="IPR001881">
    <property type="entry name" value="EGF-like_Ca-bd_dom"/>
</dbReference>
<dbReference type="AGR" id="WB:WBGene00018547"/>
<comment type="caution">
    <text evidence="14">Lacks conserved residue(s) required for the propagation of feature annotation.</text>
</comment>
<dbReference type="Pfam" id="PF00084">
    <property type="entry name" value="Sushi"/>
    <property type="match status" value="6"/>
</dbReference>
<feature type="disulfide bond" evidence="15">
    <location>
        <begin position="190"/>
        <end position="208"/>
    </location>
</feature>
<dbReference type="Pfam" id="PF00431">
    <property type="entry name" value="CUB"/>
    <property type="match status" value="3"/>
</dbReference>
<dbReference type="PROSITE" id="PS50923">
    <property type="entry name" value="SUSHI"/>
    <property type="match status" value="7"/>
</dbReference>
<evidence type="ECO:0000256" key="13">
    <source>
        <dbReference type="PROSITE-ProRule" id="PRU00059"/>
    </source>
</evidence>
<dbReference type="InterPro" id="IPR035914">
    <property type="entry name" value="Sperma_CUB_dom_sf"/>
</dbReference>
<dbReference type="PROSITE" id="PS01180">
    <property type="entry name" value="CUB"/>
    <property type="match status" value="3"/>
</dbReference>
<dbReference type="PROSITE" id="PS00022">
    <property type="entry name" value="EGF_1"/>
    <property type="match status" value="15"/>
</dbReference>
<evidence type="ECO:0000256" key="14">
    <source>
        <dbReference type="PROSITE-ProRule" id="PRU00076"/>
    </source>
</evidence>
<feature type="domain" description="HYR" evidence="24">
    <location>
        <begin position="1542"/>
        <end position="1623"/>
    </location>
</feature>
<dbReference type="SMART" id="SM00231">
    <property type="entry name" value="FA58C"/>
    <property type="match status" value="1"/>
</dbReference>
<evidence type="ECO:0000256" key="12">
    <source>
        <dbReference type="ARBA" id="ARBA00023180"/>
    </source>
</evidence>
<accession>Q20531</accession>
<dbReference type="PROSITE" id="PS01209">
    <property type="entry name" value="LDLRA_1"/>
    <property type="match status" value="1"/>
</dbReference>
<dbReference type="GO" id="GO:0051093">
    <property type="term" value="P:negative regulation of developmental process"/>
    <property type="evidence" value="ECO:0007669"/>
    <property type="project" value="UniProtKB-ARBA"/>
</dbReference>
<keyword evidence="5 18" id="KW-0812">Transmembrane</keyword>
<feature type="disulfide bond" evidence="14">
    <location>
        <begin position="2098"/>
        <end position="2115"/>
    </location>
</feature>
<feature type="domain" description="EGF-like" evidence="22">
    <location>
        <begin position="3292"/>
        <end position="3335"/>
    </location>
</feature>
<evidence type="ECO:0000256" key="5">
    <source>
        <dbReference type="ARBA" id="ARBA00022692"/>
    </source>
</evidence>
<dbReference type="CDD" id="cd00033">
    <property type="entry name" value="CCP"/>
    <property type="match status" value="5"/>
</dbReference>
<dbReference type="PaxDb" id="6239-F47C12.2"/>
<dbReference type="FunFam" id="3.10.100.10:FF:000303">
    <property type="match status" value="1"/>
</dbReference>
<feature type="disulfide bond" evidence="14">
    <location>
        <begin position="2462"/>
        <end position="2471"/>
    </location>
</feature>
<dbReference type="SMART" id="SM01411">
    <property type="entry name" value="Ephrin_rec_like"/>
    <property type="match status" value="7"/>
</dbReference>
<dbReference type="HOGENOM" id="CLU_224774_0_0_1"/>
<dbReference type="InterPro" id="IPR013320">
    <property type="entry name" value="ConA-like_dom_sf"/>
</dbReference>
<sequence length="3514" mass="383441">MLEKYGRCRKRRLLKEVVLILLVAAVQPVLSSSKSTPEAQLTDVELTCPDDWIRHGTKCYLPFNIHQSWPFAMTTCQRYGSTLAKIQTGSENQFIASLLSKPGKPTEGKEYWIGLTVEVLDDDELYLWSDGTPTSRYVGFWRQDQPNFLNGSCALGKVERKDLEWRLDTCNLLRRFVCERPACVQGSYFCSSGSCISESKKCNGHNDCDDGSDEQNCPSAFQPNCRTYEKGESGQLSSTNYPNSYDPNLNCRHVLEGPINSRIELTIEHFETEPDFDILTVLDGGPAENSTTVIKRLSGSMETVQTITSATNMMIVQFRTDAQSNARGWQLKWRAVPFTCGGHFTAQAYIQSFVSPGYPKTFANGAECVWTVESTPGQVVSLIFDDFSLRAEDSLIVYNGATPSATVLASFSGNLTTKKYITSSTNIVYIYMMTRTTSSSRGFSISYKRGCDLSMTDPHGEIISPGYLATEYPNDVTCTFTIEIENLKADRSLSIIPNRFDVADDDSVRIFENLVKGKALHESDGFTAKSKPEKQIDSEANRLQMVFKSSASRQAMGFNFSYSIDCPAFPTVPMVTLSTKQRSVNTKVTVECPIGFEFASGEGVSKTVECLIGGTWSQSQISTCQPIYCGAVPQIANGFVDSATNVSFGGQVKYSCHKGFFFASGKDVETVYCGELGKWGIPPACKAATCQPLAQFSNGDRRLEFGDGTGYGSVFRFDCHSGYRREGVESSLCKSDGTWSSKQPNCTKVACTHLPEVANAKIEVPDRFLFGDVARVVCNSGFTIDGPEEIRCLANQTVSSTPKCIDIDECSSGVSQCQSLGTQCVNLPGSYMCQCLDGYQPQLMCLESNPIDARSSSKWCVDSKNVGKDRKYPTKVVKFAIPMIVEQIKFANVRNGKITKISIKYSETDKTRTKKLIIDNESILDVDEDNIATLPMAIEVQVLEIEVVGLEGSPCLEVETLGCQRTSCADINECLKDNGHCDHLCINTQGSYKCDCRNGYDIFTENGQSGVNVSTGETGNNMNDFIRFNKSCVPRQCSHIGSPENGQLLSTAERFEYPMIVQFQCAFGYQMMGPDYIQCLADGTWNGTEPFCLSATCQGIEASSKSDGLTVTPNNSTISFGQNVTISCSFPNRPGKLSSPLSNYRQCIFDPQDDGRDYWLSGPAPECSFIECPAPPTMPGAVYNGDVTDRKMGSTLEFTCRQPYTVVGRSSAGDQNIKCSPDATWDLGDLRCEGPVCVDPGYPYDGQVDLESVEEGAIAKFSCKRPGFVPFPSDTLQCTLGASCVLSEDVGIVSGFVPDGAFADNSDSTNLGYEPHHARMGSSGWCGAKEDFIFLSVDLQRIYTLTTLRIAGVAGSGHLKGHVTKFQLFYKTENQHTHKPYPVEFESPAGNHNAMHHFDLKFPLRARYILFGVTEYEGNPCMKFDLMGCVAPASPSHELDSHLQIGWNGSVPQCVDMEPPKFENCPESEIFAKVDENGQLKAVEFEEPAASDNSGKIAYTQIEPLGMRTGLMITEDMDVTYTAFDSAGNTAVCVLKIRIPDTQPPVMKCPDSYTIPVGNSTKHVIFDMTTVDMVLHDTSNVSDVTFTPSEATLKIGEFEEVTAQAEDENGNRNSCKFQVAYAPEACSPASLASSNQIVKNCVHEEGAVVCSVYCAQGYRFVDPDQITQNFVCKDGRWSPRNNAPACVPIPKDPAGFHVNVGISYPVSSPVPNHCLKGYAELAAKEFDNLDKVLSSRCSSSVEVHVKLLKLDFSNQNGVLTGNYTIQVLPTEQQSVFYDLCGLTLRTIFDLNIPGANQPIQALLSLSGEAIASQTAGCPSITAKASSVVQGFACATGEVLRQEAKDRLPECMACPSGSVNINNTCMLCPRGSYQDESGETSCKPCPDGTYTLDEGSQSVGSCLAICGFGMYSSTGLIPCQLCPRHTFSGAAPIGGFRECEACPSGAYTAKLGASSASECKQACKTGTYSNSGLEPCSACPINFYQPTVGQQSCIECSNTTATQTTGESLESSCFPIDCSAKMCENNAECSVFMHRAQCHCKPGYVGDRCEMLEDVCSTQPCYNGGKCEQVGTTYKCTCPKMFNGARCQFESDECNGVKCPNGGVCHDLPGVKSTTCLCRTGFAGPQCEEITDICSTNNPCRNGARCIGEKLGRFKCQCVPGWEGPNCDKNIDDCADSPCALNATCVDLINDYKCECPTGFSGKRCHIKENLCASSPCVHGLCIDKLYSRQCLCQPGWTGENCDQNIDECAASPCQNDAKCIDEINGYMCECADGYEGVHCQHLVDHCAKQPCHNNATCTNMGATYHCDCTLGFDGVHCEMNIDECAENQCDKLGTESCRDAVNDFKCVCKPGYTGPRCDVKQDQCADSPCLNDAQCVDMGGAYKCVCKSGWTGPKCEQDNGSCAAKPCRNNGFCVSLVADYFCVCPPGVSGKNCESAPNRCIGQPCHNGGECGDFGSHLECACPASFTGKGCEFKNTGCKTCENGGKCAEAAGGLQKCECSPGFTGERCETNIDECSTAHCPSGATCVDQVNTHICVCPFNLTGVHCDKMINTNYDLQFLDPFRPTSASLYAPFRIESSALSVGLWVKFEKPHQHAAFFSLHRFDNSSQEYVRVSSNLVRLTLFPGLAAVEVPLSSSQHLNNGKWNHLLITWQSKTGAYSVIWNSLRTYSNNGYATGKQLDVMTGITLGSTALPSFVGSIARVGVWNRVIDFEEELPLMVQHCQRSEEIYKGLLVRFEGFTKIIGRVERTHKSTCGVEEKSAMQKSQSQILIEDCPSDMVISSMDRETNVTWPEPTFLSSNSKIEKIEKNLKQGQMFTWGEYDVLYTATDNATNQAQCNFKIRVGKENCVDAADPVNGVQSCESWGPQLKYKACSVECRDGFEFPRSPAVFYTCAADGKWKPNKSPSTMFRYPQCTKHVPATKVVIVRIIYGSSPACTESSKEAFTQKVQQTIDAIDSKWKMCSLTDANGCVGTQVRVECGGSKLPEEGRRRRRNPESVLASSFGVEIEIPVKRRMLVDPSSGLETTIRDALHNEILSGVLNFEKVLPNGRPDVGSLKIKEEYLCQAGQVVVRDLCVPCAPGTYHSAATGECELCPIGEYQPLTARTECFKCAPGQITASEGAISEGECKDNCPPGHQYDSLTSDCVTCGYGYYQPSAGAFECIPCGIGKTTLSEFATSEDECRDECPDGEQLSASGVCQPCQIGTYRSRGENKKCVACPPGTTTEATMSTRREQCNTPKCKPGQFLVKETKNCQFCPRGTFQNEEQESTCKLCAPDHTTAAPGATAESQCFSTNQCATGEYNCSWHANCIDLPDENDVPSYECRCKPGYRGNGTHCTDACNDFCLNDGICKKNNIGNVECICKDHFSGDRCELRFQASNNKLWIATVIVGVVVIGIIIVIIVFMISFRFNHVQDTNEKSSTLADLSPTANNILYGTPPVCEPPRAFGYYYEDDDVYETKSREMIGSGSERRPTTSTVTSMGGAMSRAIEQHKYEQRMRQAQQHMYQPGGGNDEE</sequence>
<feature type="transmembrane region" description="Helical" evidence="18">
    <location>
        <begin position="3382"/>
        <end position="3405"/>
    </location>
</feature>
<dbReference type="Gene3D" id="2.60.120.290">
    <property type="entry name" value="Spermadhesin, CUB domain"/>
    <property type="match status" value="3"/>
</dbReference>
<evidence type="ECO:0000256" key="3">
    <source>
        <dbReference type="ARBA" id="ARBA00022536"/>
    </source>
</evidence>
<evidence type="ECO:0000259" key="20">
    <source>
        <dbReference type="PROSITE" id="PS01180"/>
    </source>
</evidence>
<dbReference type="InterPro" id="IPR001304">
    <property type="entry name" value="C-type_lectin-like"/>
</dbReference>
<dbReference type="Gene3D" id="4.10.1220.10">
    <property type="entry name" value="EGF-type module"/>
    <property type="match status" value="1"/>
</dbReference>
<feature type="disulfide bond" evidence="14">
    <location>
        <begin position="3362"/>
        <end position="3371"/>
    </location>
</feature>
<dbReference type="Gene3D" id="2.10.50.10">
    <property type="entry name" value="Tumor Necrosis Factor Receptor, subunit A, domain 2"/>
    <property type="match status" value="4"/>
</dbReference>
<dbReference type="SMART" id="SM00179">
    <property type="entry name" value="EGF_CA"/>
    <property type="match status" value="14"/>
</dbReference>
<evidence type="ECO:0000313" key="28">
    <source>
        <dbReference type="WormBase" id="F47C12.2"/>
    </source>
</evidence>
<dbReference type="Gene3D" id="2.10.70.10">
    <property type="entry name" value="Complement Module, domain 1"/>
    <property type="match status" value="6"/>
</dbReference>
<feature type="domain" description="EGF-like" evidence="22">
    <location>
        <begin position="2129"/>
        <end position="2167"/>
    </location>
</feature>
<evidence type="ECO:0000256" key="11">
    <source>
        <dbReference type="ARBA" id="ARBA00023157"/>
    </source>
</evidence>
<dbReference type="SMART" id="SM00192">
    <property type="entry name" value="LDLa"/>
    <property type="match status" value="1"/>
</dbReference>
<feature type="compositionally biased region" description="Basic and acidic residues" evidence="17">
    <location>
        <begin position="3462"/>
        <end position="3472"/>
    </location>
</feature>
<dbReference type="PROSITE" id="PS01187">
    <property type="entry name" value="EGF_CA"/>
    <property type="match status" value="5"/>
</dbReference>
<feature type="disulfide bond" evidence="15">
    <location>
        <begin position="202"/>
        <end position="217"/>
    </location>
</feature>
<feature type="domain" description="EGF-like" evidence="22">
    <location>
        <begin position="2244"/>
        <end position="2280"/>
    </location>
</feature>
<feature type="disulfide bond" evidence="14">
    <location>
        <begin position="2077"/>
        <end position="2086"/>
    </location>
</feature>
<feature type="domain" description="EGF-like" evidence="22">
    <location>
        <begin position="2436"/>
        <end position="2472"/>
    </location>
</feature>
<feature type="domain" description="EGF-like" evidence="22">
    <location>
        <begin position="806"/>
        <end position="846"/>
    </location>
</feature>
<dbReference type="InterPro" id="IPR016187">
    <property type="entry name" value="CTDL_fold"/>
</dbReference>
<feature type="domain" description="HYR" evidence="24">
    <location>
        <begin position="2764"/>
        <end position="2845"/>
    </location>
</feature>
<dbReference type="GO" id="GO:0016020">
    <property type="term" value="C:membrane"/>
    <property type="evidence" value="ECO:0007669"/>
    <property type="project" value="UniProtKB-SubCell"/>
</dbReference>
<dbReference type="Gene3D" id="3.10.100.10">
    <property type="entry name" value="Mannose-Binding Protein A, subunit A"/>
    <property type="match status" value="1"/>
</dbReference>
<dbReference type="WormBase" id="F47C12.2">
    <property type="protein sequence ID" value="CE48546"/>
    <property type="gene ID" value="WBGene00018547"/>
    <property type="gene designation" value="clec-78"/>
</dbReference>
<gene>
    <name evidence="26 28" type="primary">clec-78</name>
    <name evidence="26" type="ORF">CELE_F47C12.2</name>
    <name evidence="28" type="ORF">F47C12.2</name>
</gene>
<dbReference type="FunFam" id="2.10.25.10:FF:000803">
    <property type="entry name" value="C-type LECtin"/>
    <property type="match status" value="1"/>
</dbReference>
<feature type="disulfide bond" evidence="14">
    <location>
        <begin position="2537"/>
        <end position="2546"/>
    </location>
</feature>
<dbReference type="SUPFAM" id="SSF57424">
    <property type="entry name" value="LDL receptor-like module"/>
    <property type="match status" value="1"/>
</dbReference>
<dbReference type="Pfam" id="PF00057">
    <property type="entry name" value="Ldl_recept_a"/>
    <property type="match status" value="1"/>
</dbReference>
<reference evidence="26 27" key="1">
    <citation type="journal article" date="1998" name="Science">
        <title>Genome sequence of the nematode C. elegans: a platform for investigating biology.</title>
        <authorList>
            <consortium name="The C. elegans sequencing consortium"/>
            <person name="Sulson J.E."/>
            <person name="Waterston R."/>
        </authorList>
    </citation>
    <scope>NUCLEOTIDE SEQUENCE [LARGE SCALE GENOMIC DNA]</scope>
    <source>
        <strain evidence="26 27">Bristol N2</strain>
    </source>
</reference>
<feature type="domain" description="HYR" evidence="24">
    <location>
        <begin position="1455"/>
        <end position="1541"/>
    </location>
</feature>
<dbReference type="CTD" id="185915"/>
<feature type="domain" description="CUB" evidence="20">
    <location>
        <begin position="340"/>
        <end position="450"/>
    </location>
</feature>
<feature type="disulfide bond" evidence="14">
    <location>
        <begin position="2157"/>
        <end position="2166"/>
    </location>
</feature>
<evidence type="ECO:0000256" key="15">
    <source>
        <dbReference type="PROSITE-ProRule" id="PRU00124"/>
    </source>
</evidence>
<feature type="domain" description="EGF-like" evidence="22">
    <location>
        <begin position="2360"/>
        <end position="2396"/>
    </location>
</feature>
<dbReference type="SUPFAM" id="SSF57535">
    <property type="entry name" value="Complement control module/SCR domain"/>
    <property type="match status" value="6"/>
</dbReference>
<feature type="disulfide bond" evidence="14">
    <location>
        <begin position="2117"/>
        <end position="2126"/>
    </location>
</feature>
<dbReference type="CDD" id="cd00057">
    <property type="entry name" value="FA58C"/>
    <property type="match status" value="1"/>
</dbReference>
<dbReference type="OMA" id="CPPDMWV"/>
<name>Q20531_CAEEL</name>
<feature type="domain" description="CUB" evidence="20">
    <location>
        <begin position="451"/>
        <end position="565"/>
    </location>
</feature>
<dbReference type="FunFam" id="2.10.70.10:FF:000014">
    <property type="entry name" value="Membrane cofactor protein"/>
    <property type="match status" value="1"/>
</dbReference>
<evidence type="ECO:0000256" key="4">
    <source>
        <dbReference type="ARBA" id="ARBA00022659"/>
    </source>
</evidence>
<feature type="domain" description="EGF-like" evidence="22">
    <location>
        <begin position="2013"/>
        <end position="2049"/>
    </location>
</feature>
<dbReference type="EMBL" id="BX284604">
    <property type="protein sequence ID" value="CCD71377.2"/>
    <property type="molecule type" value="Genomic_DNA"/>
</dbReference>
<dbReference type="Bgee" id="WBGene00018547">
    <property type="expression patterns" value="Expressed in pharyngeal muscle cell (C elegans) and 3 other cell types or tissues"/>
</dbReference>
<dbReference type="Pfam" id="PF07699">
    <property type="entry name" value="Ephrin_rec_like"/>
    <property type="match status" value="7"/>
</dbReference>
<dbReference type="InterPro" id="IPR009030">
    <property type="entry name" value="Growth_fac_rcpt_cys_sf"/>
</dbReference>
<evidence type="ECO:0000259" key="25">
    <source>
        <dbReference type="PROSITE" id="PS50923"/>
    </source>
</evidence>
<evidence type="ECO:0000313" key="26">
    <source>
        <dbReference type="EMBL" id="CCD71377.2"/>
    </source>
</evidence>
<dbReference type="GO" id="GO:0007219">
    <property type="term" value="P:Notch signaling pathway"/>
    <property type="evidence" value="ECO:0007669"/>
    <property type="project" value="UniProtKB-KW"/>
</dbReference>
<dbReference type="FunFam" id="2.10.25.10:FF:000833">
    <property type="entry name" value="Drosophila CRumBs homolog"/>
    <property type="match status" value="1"/>
</dbReference>
<feature type="disulfide bond" evidence="14">
    <location>
        <begin position="2308"/>
        <end position="2317"/>
    </location>
</feature>
<dbReference type="Pfam" id="PF12661">
    <property type="entry name" value="hEGF"/>
    <property type="match status" value="5"/>
</dbReference>
<comment type="subcellular location">
    <subcellularLocation>
        <location evidence="1">Membrane</location>
        <topology evidence="1">Single-pass type I membrane protein</topology>
    </subcellularLocation>
</comment>
<feature type="domain" description="CUB" evidence="20">
    <location>
        <begin position="217"/>
        <end position="336"/>
    </location>
</feature>
<dbReference type="SUPFAM" id="SSF49854">
    <property type="entry name" value="Spermadhesin, CUB domain"/>
    <property type="match status" value="3"/>
</dbReference>
<dbReference type="FunFam" id="2.10.25.10:FF:000279">
    <property type="entry name" value="Neurogenic locus notch 1"/>
    <property type="match status" value="1"/>
</dbReference>
<dbReference type="PANTHER" id="PTHR12916">
    <property type="entry name" value="CYTOCHROME C OXIDASE POLYPEPTIDE VIC-2"/>
    <property type="match status" value="1"/>
</dbReference>
<dbReference type="CDD" id="cd00054">
    <property type="entry name" value="EGF_CA"/>
    <property type="match status" value="11"/>
</dbReference>
<dbReference type="Gene3D" id="2.10.25.10">
    <property type="entry name" value="Laminin"/>
    <property type="match status" value="18"/>
</dbReference>
<feature type="disulfide bond" evidence="14">
    <location>
        <begin position="3340"/>
        <end position="3350"/>
    </location>
</feature>
<feature type="disulfide bond" evidence="14">
    <location>
        <begin position="2424"/>
        <end position="2433"/>
    </location>
</feature>
<dbReference type="FunFam" id="2.10.25.10:FF:000038">
    <property type="entry name" value="Fibrillin 2"/>
    <property type="match status" value="1"/>
</dbReference>
<dbReference type="InterPro" id="IPR003410">
    <property type="entry name" value="HYR_dom"/>
</dbReference>
<keyword evidence="12" id="KW-0325">Glycoprotein</keyword>
<evidence type="ECO:0000256" key="1">
    <source>
        <dbReference type="ARBA" id="ARBA00004479"/>
    </source>
</evidence>
<evidence type="ECO:0000256" key="16">
    <source>
        <dbReference type="PROSITE-ProRule" id="PRU00302"/>
    </source>
</evidence>
<feature type="domain" description="EGF-like" evidence="22">
    <location>
        <begin position="2398"/>
        <end position="2434"/>
    </location>
</feature>
<dbReference type="SUPFAM" id="SSF57184">
    <property type="entry name" value="Growth factor receptor domain"/>
    <property type="match status" value="4"/>
</dbReference>
<keyword evidence="11 14" id="KW-1015">Disulfide bond</keyword>
<feature type="domain" description="EGF-like" evidence="22">
    <location>
        <begin position="3337"/>
        <end position="3372"/>
    </location>
</feature>
<evidence type="ECO:0000259" key="21">
    <source>
        <dbReference type="PROSITE" id="PS50022"/>
    </source>
</evidence>
<dbReference type="FunFam" id="2.10.25.10:FF:000671">
    <property type="entry name" value="Protein Z, vitamin K-dependent plasma glycoprotein a"/>
    <property type="match status" value="1"/>
</dbReference>
<feature type="disulfide bond" evidence="14">
    <location>
        <begin position="2195"/>
        <end position="2204"/>
    </location>
</feature>
<keyword evidence="3 14" id="KW-0245">EGF-like domain</keyword>
<evidence type="ECO:0000313" key="27">
    <source>
        <dbReference type="Proteomes" id="UP000001940"/>
    </source>
</evidence>
<dbReference type="InParanoid" id="Q20531"/>
<dbReference type="GO" id="GO:0051239">
    <property type="term" value="P:regulation of multicellular organismal process"/>
    <property type="evidence" value="ECO:0007669"/>
    <property type="project" value="UniProtKB-ARBA"/>
</dbReference>
<dbReference type="InterPro" id="IPR023415">
    <property type="entry name" value="LDLR_class-A_CS"/>
</dbReference>
<dbReference type="InterPro" id="IPR002172">
    <property type="entry name" value="LDrepeatLR_classA_rpt"/>
</dbReference>
<dbReference type="STRING" id="6239.F47C12.2.1"/>
<dbReference type="CDD" id="cd00041">
    <property type="entry name" value="CUB"/>
    <property type="match status" value="2"/>
</dbReference>
<dbReference type="InterPro" id="IPR016186">
    <property type="entry name" value="C-type_lectin-like/link_sf"/>
</dbReference>
<feature type="domain" description="EGF-like" evidence="22">
    <location>
        <begin position="2169"/>
        <end position="2205"/>
    </location>
</feature>
<dbReference type="PROSITE" id="PS50022">
    <property type="entry name" value="FA58C_3"/>
    <property type="match status" value="1"/>
</dbReference>
<dbReference type="InterPro" id="IPR000436">
    <property type="entry name" value="Sushi_SCR_CCP_dom"/>
</dbReference>
<dbReference type="FunFam" id="2.10.25.10:FF:000903">
    <property type="entry name" value="C-type LECtin"/>
    <property type="match status" value="1"/>
</dbReference>
<dbReference type="Gene3D" id="2.60.120.200">
    <property type="match status" value="1"/>
</dbReference>
<dbReference type="InterPro" id="IPR000152">
    <property type="entry name" value="EGF-type_Asp/Asn_hydroxyl_site"/>
</dbReference>
<keyword evidence="10 18" id="KW-0472">Membrane</keyword>
<feature type="disulfide bond" evidence="14">
    <location>
        <begin position="2499"/>
        <end position="2508"/>
    </location>
</feature>
<dbReference type="SUPFAM" id="SSF49899">
    <property type="entry name" value="Concanavalin A-like lectins/glucanases"/>
    <property type="match status" value="1"/>
</dbReference>
<feature type="signal peptide" evidence="19">
    <location>
        <begin position="1"/>
        <end position="31"/>
    </location>
</feature>
<dbReference type="SMART" id="SM00042">
    <property type="entry name" value="CUB"/>
    <property type="match status" value="3"/>
</dbReference>
<dbReference type="SUPFAM" id="SSF49785">
    <property type="entry name" value="Galactose-binding domain-like"/>
    <property type="match status" value="1"/>
</dbReference>
<proteinExistence type="evidence at protein level"/>
<feature type="domain" description="EGF-like" evidence="22">
    <location>
        <begin position="2511"/>
        <end position="2547"/>
    </location>
</feature>
<dbReference type="FunFam" id="2.10.25.10:FF:000066">
    <property type="entry name" value="FAT atypical cadherin 4"/>
    <property type="match status" value="2"/>
</dbReference>
<feature type="disulfide bond" evidence="16">
    <location>
        <begin position="690"/>
        <end position="733"/>
    </location>
</feature>
<evidence type="ECO:0000259" key="24">
    <source>
        <dbReference type="PROSITE" id="PS50825"/>
    </source>
</evidence>
<feature type="domain" description="EGF-like" evidence="22">
    <location>
        <begin position="2207"/>
        <end position="2242"/>
    </location>
</feature>
<dbReference type="eggNOG" id="KOG1217">
    <property type="taxonomic scope" value="Eukaryota"/>
</dbReference>
<feature type="domain" description="EGF-like" evidence="22">
    <location>
        <begin position="2051"/>
        <end position="2087"/>
    </location>
</feature>
<keyword evidence="27" id="KW-1185">Reference proteome</keyword>
<evidence type="ECO:0000256" key="17">
    <source>
        <dbReference type="SAM" id="MobiDB-lite"/>
    </source>
</evidence>
<feature type="disulfide bond" evidence="14">
    <location>
        <begin position="2386"/>
        <end position="2395"/>
    </location>
</feature>
<dbReference type="InterPro" id="IPR011641">
    <property type="entry name" value="Tyr-kin_ephrin_A/B_rcpt-like"/>
</dbReference>
<keyword evidence="29" id="KW-1267">Proteomics identification</keyword>
<dbReference type="InterPro" id="IPR000742">
    <property type="entry name" value="EGF"/>
</dbReference>
<feature type="disulfide bond" evidence="14">
    <location>
        <begin position="2270"/>
        <end position="2279"/>
    </location>
</feature>
<feature type="domain" description="Sushi" evidence="25">
    <location>
        <begin position="1035"/>
        <end position="1094"/>
    </location>
</feature>
<keyword evidence="6 19" id="KW-0732">Signal</keyword>
<dbReference type="InterPro" id="IPR000421">
    <property type="entry name" value="FA58C"/>
</dbReference>
<dbReference type="InterPro" id="IPR036055">
    <property type="entry name" value="LDL_receptor-like_sf"/>
</dbReference>
<feature type="disulfide bond" evidence="14">
    <location>
        <begin position="2329"/>
        <end position="2346"/>
    </location>
</feature>
<dbReference type="PIR" id="T34284">
    <property type="entry name" value="T34284"/>
</dbReference>
<feature type="domain" description="Sushi" evidence="25">
    <location>
        <begin position="564"/>
        <end position="626"/>
    </location>
</feature>
<dbReference type="InterPro" id="IPR013032">
    <property type="entry name" value="EGF-like_CS"/>
</dbReference>
<evidence type="ECO:0000256" key="2">
    <source>
        <dbReference type="ARBA" id="ARBA00022473"/>
    </source>
</evidence>
<dbReference type="FunFam" id="2.10.25.10:FF:000004">
    <property type="entry name" value="Neurogenic locus notch 1"/>
    <property type="match status" value="1"/>
</dbReference>
<dbReference type="PROSITE" id="PS01186">
    <property type="entry name" value="EGF_2"/>
    <property type="match status" value="11"/>
</dbReference>
<dbReference type="Proteomes" id="UP000001940">
    <property type="component" value="Chromosome IV"/>
</dbReference>
<evidence type="ECO:0000259" key="23">
    <source>
        <dbReference type="PROSITE" id="PS50041"/>
    </source>
</evidence>
<evidence type="ECO:0000256" key="8">
    <source>
        <dbReference type="ARBA" id="ARBA00022976"/>
    </source>
</evidence>
<dbReference type="PROSITE" id="PS50825">
    <property type="entry name" value="HYR"/>
    <property type="match status" value="3"/>
</dbReference>
<dbReference type="KEGG" id="cel:CELE_F47C12.2"/>
<evidence type="ECO:0000256" key="10">
    <source>
        <dbReference type="ARBA" id="ARBA00023136"/>
    </source>
</evidence>
<dbReference type="SUPFAM" id="SSF56436">
    <property type="entry name" value="C-type lectin-like"/>
    <property type="match status" value="1"/>
</dbReference>
<dbReference type="CDD" id="cd00112">
    <property type="entry name" value="LDLa"/>
    <property type="match status" value="1"/>
</dbReference>
<dbReference type="GO" id="GO:0050830">
    <property type="term" value="P:defense response to Gram-positive bacterium"/>
    <property type="evidence" value="ECO:0000315"/>
    <property type="project" value="UniProtKB"/>
</dbReference>
<dbReference type="UCSC" id="F47C12.2">
    <property type="organism name" value="c. elegans"/>
</dbReference>
<organism evidence="26 27">
    <name type="scientific">Caenorhabditis elegans</name>
    <dbReference type="NCBI Taxonomy" id="6239"/>
    <lineage>
        <taxon>Eukaryota</taxon>
        <taxon>Metazoa</taxon>
        <taxon>Ecdysozoa</taxon>
        <taxon>Nematoda</taxon>
        <taxon>Chromadorea</taxon>
        <taxon>Rhabditida</taxon>
        <taxon>Rhabditina</taxon>
        <taxon>Rhabditomorpha</taxon>
        <taxon>Rhabditoidea</taxon>
        <taxon>Rhabditidae</taxon>
        <taxon>Peloderinae</taxon>
        <taxon>Caenorhabditis</taxon>
    </lineage>
</organism>
<dbReference type="InterPro" id="IPR008979">
    <property type="entry name" value="Galactose-bd-like_sf"/>
</dbReference>
<dbReference type="FunFam" id="2.10.50.10:FF:000098">
    <property type="entry name" value="C-type LECtin"/>
    <property type="match status" value="1"/>
</dbReference>
<evidence type="ECO:0000256" key="6">
    <source>
        <dbReference type="ARBA" id="ARBA00022729"/>
    </source>
</evidence>
<feature type="domain" description="F5/8 type C" evidence="21">
    <location>
        <begin position="1284"/>
        <end position="1429"/>
    </location>
</feature>
<dbReference type="InterPro" id="IPR018097">
    <property type="entry name" value="EGF_Ca-bd_CS"/>
</dbReference>
<dbReference type="PeptideAtlas" id="Q20531"/>
<feature type="domain" description="Sushi" evidence="25">
    <location>
        <begin position="627"/>
        <end position="687"/>
    </location>
</feature>
<dbReference type="Pfam" id="PF00008">
    <property type="entry name" value="EGF"/>
    <property type="match status" value="5"/>
</dbReference>
<dbReference type="FunFam" id="2.10.25.10:FF:000791">
    <property type="entry name" value="Uninflatable, isoform C"/>
    <property type="match status" value="1"/>
</dbReference>
<feature type="domain" description="EGF-like" evidence="22">
    <location>
        <begin position="2282"/>
        <end position="2318"/>
    </location>
</feature>
<dbReference type="CDD" id="cd00037">
    <property type="entry name" value="CLECT"/>
    <property type="match status" value="1"/>
</dbReference>
<keyword evidence="9 18" id="KW-1133">Transmembrane helix</keyword>
<dbReference type="InterPro" id="IPR049883">
    <property type="entry name" value="NOTCH1_EGF-like"/>
</dbReference>
<dbReference type="SMART" id="SM00034">
    <property type="entry name" value="CLECT"/>
    <property type="match status" value="1"/>
</dbReference>
<feature type="domain" description="Sushi" evidence="25">
    <location>
        <begin position="2846"/>
        <end position="2916"/>
    </location>
</feature>
<dbReference type="RefSeq" id="NP_500454.2">
    <property type="nucleotide sequence ID" value="NM_068053.5"/>
</dbReference>
<evidence type="ECO:0000256" key="9">
    <source>
        <dbReference type="ARBA" id="ARBA00022989"/>
    </source>
</evidence>
<dbReference type="OrthoDB" id="430340at2759"/>
<dbReference type="GeneID" id="185915"/>
<keyword evidence="4 16" id="KW-0768">Sushi</keyword>